<feature type="domain" description="Transposase IS110-like N-terminal" evidence="2">
    <location>
        <begin position="23"/>
        <end position="183"/>
    </location>
</feature>
<dbReference type="Pfam" id="PF02371">
    <property type="entry name" value="Transposase_20"/>
    <property type="match status" value="1"/>
</dbReference>
<evidence type="ECO:0000259" key="2">
    <source>
        <dbReference type="Pfam" id="PF01548"/>
    </source>
</evidence>
<evidence type="ECO:0000256" key="1">
    <source>
        <dbReference type="SAM" id="Coils"/>
    </source>
</evidence>
<keyword evidence="5" id="KW-1185">Reference proteome</keyword>
<evidence type="ECO:0000313" key="5">
    <source>
        <dbReference type="Proteomes" id="UP001209276"/>
    </source>
</evidence>
<dbReference type="Pfam" id="PF01548">
    <property type="entry name" value="DEDD_Tnp_IS110"/>
    <property type="match status" value="1"/>
</dbReference>
<feature type="coiled-coil region" evidence="1">
    <location>
        <begin position="255"/>
        <end position="289"/>
    </location>
</feature>
<evidence type="ECO:0000313" key="4">
    <source>
        <dbReference type="EMBL" id="MCY9611219.1"/>
    </source>
</evidence>
<dbReference type="InterPro" id="IPR047650">
    <property type="entry name" value="Transpos_IS110"/>
</dbReference>
<dbReference type="InterPro" id="IPR003346">
    <property type="entry name" value="Transposase_20"/>
</dbReference>
<dbReference type="PANTHER" id="PTHR33055">
    <property type="entry name" value="TRANSPOSASE FOR INSERTION SEQUENCE ELEMENT IS1111A"/>
    <property type="match status" value="1"/>
</dbReference>
<comment type="caution">
    <text evidence="4">The sequence shown here is derived from an EMBL/GenBank/DDBJ whole genome shotgun (WGS) entry which is preliminary data.</text>
</comment>
<dbReference type="NCBIfam" id="NF033542">
    <property type="entry name" value="transpos_IS110"/>
    <property type="match status" value="1"/>
</dbReference>
<organism evidence="4 5">
    <name type="scientific">Paenibacillus thiaminolyticus</name>
    <name type="common">Bacillus thiaminolyticus</name>
    <dbReference type="NCBI Taxonomy" id="49283"/>
    <lineage>
        <taxon>Bacteria</taxon>
        <taxon>Bacillati</taxon>
        <taxon>Bacillota</taxon>
        <taxon>Bacilli</taxon>
        <taxon>Bacillales</taxon>
        <taxon>Paenibacillaceae</taxon>
        <taxon>Paenibacillus</taxon>
    </lineage>
</organism>
<dbReference type="EMBL" id="JAMDMM010000095">
    <property type="protein sequence ID" value="MCY9611219.1"/>
    <property type="molecule type" value="Genomic_DNA"/>
</dbReference>
<accession>A0ABT4G562</accession>
<dbReference type="Proteomes" id="UP001209276">
    <property type="component" value="Unassembled WGS sequence"/>
</dbReference>
<gene>
    <name evidence="4" type="ORF">M5W83_29160</name>
</gene>
<sequence length="427" mass="49274">MKFKQSTAYNQRVERITTIHLVVGIDIAKNTHVARAVNFRGIEQGRGLAFENNQFGFSKLLNWIRDLQKKSELSEEIVGLESTGHYWLNLADWLSEKGIKVVLVNPLTTKRNKENRDNSQSKNDAKDALVIADVVSRGYYSDYNKQEPFYRRLRVVVNEREYWADIRGNIMNRLIRWMDIYFPEFTQVFKYWEQPRPLATLKDFPLPADVLKHTAEDLVHAWKKRMQRAGGRTGLLKAQELLEACRLSVGAADANEEARREVSRLVEDYERLTERLQEIDREIAALLEEIPETVELFSSIKGLSPLYIAVLLANAGDLRQFNHGRQLLSMAGLNLAESMSGKKKGQVVISKRGRRQLRKYLYLAVMNLVAHHPSFKKWHRQNVEVRKMKKQRSVFKLIGKLARILVAMARTGEAFQEGRANPLTRAA</sequence>
<dbReference type="InterPro" id="IPR002525">
    <property type="entry name" value="Transp_IS110-like_N"/>
</dbReference>
<keyword evidence="1" id="KW-0175">Coiled coil</keyword>
<reference evidence="4 5" key="1">
    <citation type="submission" date="2022-05" db="EMBL/GenBank/DDBJ databases">
        <title>Genome Sequencing of Bee-Associated Microbes.</title>
        <authorList>
            <person name="Dunlap C."/>
        </authorList>
    </citation>
    <scope>NUCLEOTIDE SEQUENCE [LARGE SCALE GENOMIC DNA]</scope>
    <source>
        <strain evidence="4 5">NRRL B-14613</strain>
    </source>
</reference>
<feature type="domain" description="Transposase IS116/IS110/IS902 C-terminal" evidence="3">
    <location>
        <begin position="295"/>
        <end position="378"/>
    </location>
</feature>
<evidence type="ECO:0000259" key="3">
    <source>
        <dbReference type="Pfam" id="PF02371"/>
    </source>
</evidence>
<proteinExistence type="predicted"/>
<dbReference type="PANTHER" id="PTHR33055:SF13">
    <property type="entry name" value="TRANSPOSASE"/>
    <property type="match status" value="1"/>
</dbReference>
<name>A0ABT4G562_PANTH</name>
<protein>
    <submittedName>
        <fullName evidence="4">IS110 family transposase</fullName>
    </submittedName>
</protein>
<dbReference type="RefSeq" id="WP_087443459.1">
    <property type="nucleotide sequence ID" value="NZ_CABMNB010000035.1"/>
</dbReference>